<evidence type="ECO:0000259" key="1">
    <source>
        <dbReference type="Pfam" id="PF06985"/>
    </source>
</evidence>
<keyword evidence="3" id="KW-1185">Reference proteome</keyword>
<dbReference type="Pfam" id="PF06985">
    <property type="entry name" value="HET"/>
    <property type="match status" value="1"/>
</dbReference>
<proteinExistence type="predicted"/>
<dbReference type="PANTHER" id="PTHR24148:SF64">
    <property type="entry name" value="HETEROKARYON INCOMPATIBILITY DOMAIN-CONTAINING PROTEIN"/>
    <property type="match status" value="1"/>
</dbReference>
<dbReference type="InterPro" id="IPR010730">
    <property type="entry name" value="HET"/>
</dbReference>
<dbReference type="Proteomes" id="UP001396898">
    <property type="component" value="Unassembled WGS sequence"/>
</dbReference>
<evidence type="ECO:0000313" key="3">
    <source>
        <dbReference type="Proteomes" id="UP001396898"/>
    </source>
</evidence>
<comment type="caution">
    <text evidence="2">The sequence shown here is derived from an EMBL/GenBank/DDBJ whole genome shotgun (WGS) entry which is preliminary data.</text>
</comment>
<sequence>MASHSKSHLLEVVYPEPPLEAIFGKKYLADIDRMKPYRRLESPRLIRLVILEPGDWGSPISCRLDCRSLADKSINYVALSYAWGAPKITRPVLVDGIELEVTVNLESALRHLRRQSEPLAIWVDAIVSEHFISAVVTFYGDDRDDEQVAGFLERWSIPRPSAKYTAIDIFCFVRLLTLQNHSERGFALLHPLHMVGVTEALRMMLLSQWWTRMWVFQEVIVASRVTFQYGGVEAPLGMFTKAALCLQDPDYKMPLKSDLATVLRHYSKILGDIAYWRGFWAEKQSRHYEGTSSELLALLRATATRKASDDRDRVFALLGLVRTSLVPNYALSTARVFMSVCWNSIQVTGTLEALCGDLGRKNRSDLPTWTADWSAIVHESDKLRMTLPGKYNASGGQKARVILDTGKTLAKAIELYYKMDGLLLVPPWAEGMFESLGKWKPDWSRPDESKEPANIYNFLLKSGICQFKSAHTGCEQQDISLIYEQPSGGRLCGYARPVSTVQSVNEPVYEPIGTIAIAQNLKWSVRQEDDNACLNIWSEGGPRSDRKRAMVFDMKHVDGQYQRLQEEDLDALSRWGISHCERAVKGEKQTNDNANHPNAVDELGFDVVFKTLAVRRKAFWATNGNMGWGPLDTQPGDDIHVLPGGRTPFILRRATDEHGIEVFRLIGDCYLQEAMDGMWAYGIKHTCPLGHNLLPALFWSECKNDLVTYFNRSARMAAVSATRIGLEQIEEDRPILRYIDKPGVFDTWLAETLQWASTYNFRLPKDLEDPQSILCEAFRNLEKMPKPPGHITII</sequence>
<dbReference type="PANTHER" id="PTHR24148">
    <property type="entry name" value="ANKYRIN REPEAT DOMAIN-CONTAINING PROTEIN 39 HOMOLOG-RELATED"/>
    <property type="match status" value="1"/>
</dbReference>
<organism evidence="2 3">
    <name type="scientific">Apiospora marii</name>
    <dbReference type="NCBI Taxonomy" id="335849"/>
    <lineage>
        <taxon>Eukaryota</taxon>
        <taxon>Fungi</taxon>
        <taxon>Dikarya</taxon>
        <taxon>Ascomycota</taxon>
        <taxon>Pezizomycotina</taxon>
        <taxon>Sordariomycetes</taxon>
        <taxon>Xylariomycetidae</taxon>
        <taxon>Amphisphaeriales</taxon>
        <taxon>Apiosporaceae</taxon>
        <taxon>Apiospora</taxon>
    </lineage>
</organism>
<accession>A0ABR1RQM3</accession>
<name>A0ABR1RQM3_9PEZI</name>
<gene>
    <name evidence="2" type="ORF">PG991_008354</name>
</gene>
<feature type="domain" description="Heterokaryon incompatibility" evidence="1">
    <location>
        <begin position="76"/>
        <end position="126"/>
    </location>
</feature>
<evidence type="ECO:0000313" key="2">
    <source>
        <dbReference type="EMBL" id="KAK8017278.1"/>
    </source>
</evidence>
<dbReference type="EMBL" id="JAQQWI010000011">
    <property type="protein sequence ID" value="KAK8017278.1"/>
    <property type="molecule type" value="Genomic_DNA"/>
</dbReference>
<dbReference type="Pfam" id="PF26639">
    <property type="entry name" value="Het-6_barrel"/>
    <property type="match status" value="1"/>
</dbReference>
<protein>
    <recommendedName>
        <fullName evidence="1">Heterokaryon incompatibility domain-containing protein</fullName>
    </recommendedName>
</protein>
<reference evidence="2 3" key="1">
    <citation type="submission" date="2023-01" db="EMBL/GenBank/DDBJ databases">
        <title>Analysis of 21 Apiospora genomes using comparative genomics revels a genus with tremendous synthesis potential of carbohydrate active enzymes and secondary metabolites.</title>
        <authorList>
            <person name="Sorensen T."/>
        </authorList>
    </citation>
    <scope>NUCLEOTIDE SEQUENCE [LARGE SCALE GENOMIC DNA]</scope>
    <source>
        <strain evidence="2 3">CBS 20057</strain>
    </source>
</reference>
<dbReference type="InterPro" id="IPR052895">
    <property type="entry name" value="HetReg/Transcr_Mod"/>
</dbReference>